<dbReference type="InterPro" id="IPR053215">
    <property type="entry name" value="TKL_Ser/Thr_kinase"/>
</dbReference>
<dbReference type="EMBL" id="BDEQ01000001">
    <property type="protein sequence ID" value="GAT93936.1"/>
    <property type="molecule type" value="Genomic_DNA"/>
</dbReference>
<organism evidence="4 5">
    <name type="scientific">Entamoeba histolytica</name>
    <dbReference type="NCBI Taxonomy" id="5759"/>
    <lineage>
        <taxon>Eukaryota</taxon>
        <taxon>Amoebozoa</taxon>
        <taxon>Evosea</taxon>
        <taxon>Archamoebae</taxon>
        <taxon>Mastigamoebida</taxon>
        <taxon>Entamoebidae</taxon>
        <taxon>Entamoeba</taxon>
    </lineage>
</organism>
<evidence type="ECO:0000259" key="3">
    <source>
        <dbReference type="PROSITE" id="PS50011"/>
    </source>
</evidence>
<dbReference type="VEuPathDB" id="AmoebaDB:EHI_118810"/>
<dbReference type="InterPro" id="IPR008271">
    <property type="entry name" value="Ser/Thr_kinase_AS"/>
</dbReference>
<feature type="domain" description="Protein kinase" evidence="3">
    <location>
        <begin position="765"/>
        <end position="1040"/>
    </location>
</feature>
<evidence type="ECO:0000313" key="5">
    <source>
        <dbReference type="Proteomes" id="UP000078387"/>
    </source>
</evidence>
<dbReference type="AlphaFoldDB" id="A0A5K1VPP9"/>
<gene>
    <name evidence="4" type="ORF">CL6EHI_118810</name>
</gene>
<dbReference type="VEuPathDB" id="AmoebaDB:EHI7A_001180"/>
<dbReference type="SUPFAM" id="SSF56112">
    <property type="entry name" value="Protein kinase-like (PK-like)"/>
    <property type="match status" value="1"/>
</dbReference>
<dbReference type="GO" id="GO:0004672">
    <property type="term" value="F:protein kinase activity"/>
    <property type="evidence" value="ECO:0007669"/>
    <property type="project" value="InterPro"/>
</dbReference>
<dbReference type="InterPro" id="IPR000742">
    <property type="entry name" value="EGF"/>
</dbReference>
<evidence type="ECO:0000313" key="4">
    <source>
        <dbReference type="EMBL" id="GAT93936.1"/>
    </source>
</evidence>
<name>A0A5K1VPP9_ENTHI</name>
<feature type="signal peptide" evidence="2">
    <location>
        <begin position="1"/>
        <end position="15"/>
    </location>
</feature>
<dbReference type="VEuPathDB" id="AmoebaDB:KM1_001110"/>
<dbReference type="Proteomes" id="UP000078387">
    <property type="component" value="Unassembled WGS sequence"/>
</dbReference>
<dbReference type="PROSITE" id="PS00022">
    <property type="entry name" value="EGF_1"/>
    <property type="match status" value="1"/>
</dbReference>
<keyword evidence="2" id="KW-0732">Signal</keyword>
<dbReference type="PROSITE" id="PS00108">
    <property type="entry name" value="PROTEIN_KINASE_ST"/>
    <property type="match status" value="1"/>
</dbReference>
<dbReference type="PANTHER" id="PTHR45756:SF1">
    <property type="entry name" value="PROTEIN KINASE DOMAIN CONTAINING PROTEIN"/>
    <property type="match status" value="1"/>
</dbReference>
<dbReference type="InterPro" id="IPR001245">
    <property type="entry name" value="Ser-Thr/Tyr_kinase_cat_dom"/>
</dbReference>
<dbReference type="InterPro" id="IPR000719">
    <property type="entry name" value="Prot_kinase_dom"/>
</dbReference>
<keyword evidence="4" id="KW-0418">Kinase</keyword>
<evidence type="ECO:0000256" key="2">
    <source>
        <dbReference type="SAM" id="SignalP"/>
    </source>
</evidence>
<dbReference type="Pfam" id="PF07714">
    <property type="entry name" value="PK_Tyr_Ser-Thr"/>
    <property type="match status" value="1"/>
</dbReference>
<evidence type="ECO:0000256" key="1">
    <source>
        <dbReference type="SAM" id="Phobius"/>
    </source>
</evidence>
<dbReference type="SMART" id="SM00220">
    <property type="entry name" value="S_TKc"/>
    <property type="match status" value="1"/>
</dbReference>
<sequence length="1070" mass="122208">MTLYTLFLFIYFCYSFECSPGCIGGCEADNTCRGGCSENYFNDTSCLYCKWTDVTDDINEAFIPNGTSCMKTTNIIVKSTWLPEQKDIENITTEKIVTFTINENSNADSSFCYYRQKYRLGKWFRLDMKDIHTDALSISITKNPESSAFLSIDVTNSQRDAYTGNCLAHSSLNETRFEASMLVPVLNPIYSADSKRDENFYYIFVNVKEFKVVTVSLTIKTINGKTGVSKFNLTQEVADSLAKDLSKKMYVHFSLEQDGIICYPVCIPNIIMKVILFEVEFDGDYSILIDTRGADRVNYVQEFEYVVNGSGYKSSKCLNIWSGKPHGVFADEEPNGVSVRIEGKANTKRYFGLMSEEQRANLNAEVRAICPKNCNSASGNGNCLPQEKKCLCENSFGGDDCHKLCYYNGNWQVNDYSSLCYFNTSHCDQFCKCEPGYTLVNNYCVSNECKNGNLGSGDECIQNSEGCLTNCMCDSSSGWKMSKKKRKCVNVLCGNGIIDDLYMKGKFLRKEDCDNGTNCNSFCQCLDGHIPDPNDPMSCINNNISGGAIAGIVIGGTVGLILILIFFIVLLIFVLRYKKVDINIYKIQQPTYYYYIRGSTNAPPSKTARYMIDPIDLDYGNDTTATAIMDTRFERMEVNNYSRNKWLMIIFHTPNNPKYVFYFEPQVLFIRPHSTPKLLTSYMTLHCTTKIRDMKIPYTIWFSKSKSTLESIASLLKDKSFETWTPEDQVQMDKLCKNVRRHCHYHITIKTDAASSTHIDMDELNMSEKPIAEGAMGKVYIGSYRSVPVAVKQFRWESLSDEEMTELKQEVIAECEIMSKLRNPFIANYMGSVTYIPQVSMIIQFFVLGSLGEYLRKDKEDYVKLPYKLKVRMLFDTARGMQFLHENRIMHLDLKPDNLLVNSLYTDSACCIKITDFGTSRFTKKNNKNSEDKGLGTPIYAAPETYHDEYTNAGDVYSYAISAWELFYQEEPYKEFKSLFEIKDYVESGKRLGFDTSIPMLLKGLIQDCWKQNIGERPSFEQICKRLVKLDEDAINHLELDNDVSDGRIEEIINNRTQRMQDQLNEISHD</sequence>
<dbReference type="OMA" id="YNGKWQV"/>
<comment type="caution">
    <text evidence="4">The sequence shown here is derived from an EMBL/GenBank/DDBJ whole genome shotgun (WGS) entry which is preliminary data.</text>
</comment>
<dbReference type="Gene3D" id="1.10.510.10">
    <property type="entry name" value="Transferase(Phosphotransferase) domain 1"/>
    <property type="match status" value="1"/>
</dbReference>
<dbReference type="PANTHER" id="PTHR45756">
    <property type="entry name" value="PALMITOYLTRANSFERASE"/>
    <property type="match status" value="1"/>
</dbReference>
<proteinExistence type="predicted"/>
<feature type="chain" id="PRO_5023852234" evidence="2">
    <location>
        <begin position="16"/>
        <end position="1070"/>
    </location>
</feature>
<accession>A0A5K1VPP9</accession>
<feature type="transmembrane region" description="Helical" evidence="1">
    <location>
        <begin position="548"/>
        <end position="575"/>
    </location>
</feature>
<dbReference type="VEuPathDB" id="AmoebaDB:EHI5A_001990"/>
<keyword evidence="4" id="KW-0808">Transferase</keyword>
<dbReference type="PROSITE" id="PS50011">
    <property type="entry name" value="PROTEIN_KINASE_DOM"/>
    <property type="match status" value="1"/>
</dbReference>
<dbReference type="InterPro" id="IPR011009">
    <property type="entry name" value="Kinase-like_dom_sf"/>
</dbReference>
<keyword evidence="1" id="KW-0472">Membrane</keyword>
<keyword evidence="1" id="KW-0812">Transmembrane</keyword>
<reference evidence="4 5" key="1">
    <citation type="submission" date="2016-05" db="EMBL/GenBank/DDBJ databases">
        <title>First whole genome sequencing of Entamoeba histolytica HM1:IMSS-clone-6.</title>
        <authorList>
            <person name="Mukherjee Avik.K."/>
            <person name="Izumyama S."/>
            <person name="Nakada-Tsukui K."/>
            <person name="Nozaki T."/>
        </authorList>
    </citation>
    <scope>NUCLEOTIDE SEQUENCE [LARGE SCALE GENOMIC DNA]</scope>
    <source>
        <strain evidence="4 5">HM1:IMSS clone 6</strain>
    </source>
</reference>
<dbReference type="GO" id="GO:0005524">
    <property type="term" value="F:ATP binding"/>
    <property type="evidence" value="ECO:0007669"/>
    <property type="project" value="InterPro"/>
</dbReference>
<protein>
    <submittedName>
        <fullName evidence="4">Protein kinase domain containing protein</fullName>
    </submittedName>
</protein>
<dbReference type="VEuPathDB" id="AmoebaDB:EHI8A_000520"/>
<keyword evidence="1" id="KW-1133">Transmembrane helix</keyword>